<protein>
    <submittedName>
        <fullName evidence="4">OmpA-like transmembrane domain protein</fullName>
    </submittedName>
    <submittedName>
        <fullName evidence="5">Outer membrane beta-barrel protein</fullName>
    </submittedName>
</protein>
<evidence type="ECO:0000313" key="5">
    <source>
        <dbReference type="EMBL" id="MCS5709172.1"/>
    </source>
</evidence>
<name>A0A0Q9YBL9_9GAMM</name>
<evidence type="ECO:0000313" key="4">
    <source>
        <dbReference type="EMBL" id="KRG18063.1"/>
    </source>
</evidence>
<dbReference type="InterPro" id="IPR027385">
    <property type="entry name" value="Beta-barrel_OMP"/>
</dbReference>
<comment type="caution">
    <text evidence="4">The sequence shown here is derived from an EMBL/GenBank/DDBJ whole genome shotgun (WGS) entry which is preliminary data.</text>
</comment>
<evidence type="ECO:0000259" key="3">
    <source>
        <dbReference type="Pfam" id="PF13505"/>
    </source>
</evidence>
<keyword evidence="4" id="KW-0472">Membrane</keyword>
<proteinExistence type="predicted"/>
<feature type="domain" description="Outer membrane protein beta-barrel" evidence="3">
    <location>
        <begin position="57"/>
        <end position="248"/>
    </location>
</feature>
<gene>
    <name evidence="5" type="ORF">CC99x_009665</name>
    <name evidence="4" type="ORF">CC99x_01774</name>
</gene>
<dbReference type="RefSeq" id="WP_057624872.1">
    <property type="nucleotide sequence ID" value="NZ_LKHV02000001.1"/>
</dbReference>
<feature type="chain" id="PRO_5043129597" evidence="2">
    <location>
        <begin position="23"/>
        <end position="249"/>
    </location>
</feature>
<reference evidence="5" key="2">
    <citation type="journal article" date="2016" name="Genome Announc.">
        <title>Draft Genome Sequences of Two Novel Amoeba-Resistant Intranuclear Bacteria, 'Candidatus Berkiella cookevillensis' and 'Candidatus Berkiella aquae'.</title>
        <authorList>
            <person name="Mehari Y.T."/>
            <person name="Arivett B.A."/>
            <person name="Farone A.L."/>
            <person name="Gunderson J.H."/>
            <person name="Farone M.B."/>
        </authorList>
    </citation>
    <scope>NUCLEOTIDE SEQUENCE</scope>
    <source>
        <strain evidence="5">CC99</strain>
    </source>
</reference>
<reference evidence="5" key="3">
    <citation type="submission" date="2021-06" db="EMBL/GenBank/DDBJ databases">
        <title>Genomic Description and Analysis of Intracellular Bacteria, Candidatus Berkiella cookevillensis and Candidatus Berkiella aquae.</title>
        <authorList>
            <person name="Kidane D.T."/>
            <person name="Mehari Y.T."/>
            <person name="Rice F.C."/>
            <person name="Arivett B.A."/>
            <person name="Farone A.L."/>
            <person name="Berk S.G."/>
            <person name="Farone M.B."/>
        </authorList>
    </citation>
    <scope>NUCLEOTIDE SEQUENCE</scope>
    <source>
        <strain evidence="5">CC99</strain>
    </source>
</reference>
<dbReference type="EMBL" id="LKHV01000009">
    <property type="protein sequence ID" value="KRG18063.1"/>
    <property type="molecule type" value="Genomic_DNA"/>
</dbReference>
<keyword evidence="4" id="KW-0812">Transmembrane</keyword>
<organism evidence="4">
    <name type="scientific">Candidatus Berkiella cookevillensis</name>
    <dbReference type="NCBI Taxonomy" id="437022"/>
    <lineage>
        <taxon>Bacteria</taxon>
        <taxon>Pseudomonadati</taxon>
        <taxon>Pseudomonadota</taxon>
        <taxon>Gammaproteobacteria</taxon>
        <taxon>Candidatus Berkiellales</taxon>
        <taxon>Candidatus Berkiellaceae</taxon>
        <taxon>Candidatus Berkiella</taxon>
    </lineage>
</organism>
<dbReference type="OrthoDB" id="8016903at2"/>
<accession>A0A0Q9YBL9</accession>
<dbReference type="Pfam" id="PF13505">
    <property type="entry name" value="OMP_b-brl"/>
    <property type="match status" value="1"/>
</dbReference>
<dbReference type="STRING" id="437022.CC99x_01774"/>
<keyword evidence="1 2" id="KW-0732">Signal</keyword>
<dbReference type="InterPro" id="IPR011250">
    <property type="entry name" value="OMP/PagP_B-barrel"/>
</dbReference>
<keyword evidence="6" id="KW-1185">Reference proteome</keyword>
<sequence>MNIKKAIGIACSTLLLPYAAHAHCESNWLLGLSGGYLYQDAKLHSSLDYTQNALPPGIFRTYFDNNLNSNSAIGGIFGGYQINYQAWIFGLELGVDAHHLDFLQSFAIADRFGVRGWGGMAEYEKGTSVALSTRLAYQVTPYVMPFIRLGIDTSKDELRVSYHGAPEYPGQYTTTDGKRIYRLLAGFGLESVVPYLCFLTARLEYNFLSSGKKLQSQGLIIDNLTNPFFINDTAPKFHAWKFSLVWNFG</sequence>
<evidence type="ECO:0000313" key="6">
    <source>
        <dbReference type="Proteomes" id="UP000051494"/>
    </source>
</evidence>
<dbReference type="AlphaFoldDB" id="A0A0Q9YBL9"/>
<evidence type="ECO:0000256" key="2">
    <source>
        <dbReference type="SAM" id="SignalP"/>
    </source>
</evidence>
<dbReference type="SUPFAM" id="SSF56925">
    <property type="entry name" value="OMPA-like"/>
    <property type="match status" value="1"/>
</dbReference>
<dbReference type="Proteomes" id="UP000051494">
    <property type="component" value="Unassembled WGS sequence"/>
</dbReference>
<reference evidence="4" key="1">
    <citation type="submission" date="2015-09" db="EMBL/GenBank/DDBJ databases">
        <title>Draft Genome Sequences of Two Novel Amoeba-resistant Intranuclear Bacteria, Candidatus Berkiella cookevillensis and Candidatus Berkiella aquae.</title>
        <authorList>
            <person name="Mehari Y.T."/>
            <person name="Arivett B.A."/>
            <person name="Farone A.L."/>
            <person name="Gunderson J.H."/>
            <person name="Farone M.B."/>
        </authorList>
    </citation>
    <scope>NUCLEOTIDE SEQUENCE [LARGE SCALE GENOMIC DNA]</scope>
    <source>
        <strain evidence="4">CC99</strain>
    </source>
</reference>
<dbReference type="EMBL" id="LKHV02000001">
    <property type="protein sequence ID" value="MCS5709172.1"/>
    <property type="molecule type" value="Genomic_DNA"/>
</dbReference>
<dbReference type="Gene3D" id="2.40.160.20">
    <property type="match status" value="1"/>
</dbReference>
<evidence type="ECO:0000256" key="1">
    <source>
        <dbReference type="ARBA" id="ARBA00022729"/>
    </source>
</evidence>
<feature type="signal peptide" evidence="2">
    <location>
        <begin position="1"/>
        <end position="22"/>
    </location>
</feature>